<feature type="region of interest" description="Disordered" evidence="1">
    <location>
        <begin position="657"/>
        <end position="680"/>
    </location>
</feature>
<dbReference type="Proteomes" id="UP000308267">
    <property type="component" value="Unassembled WGS sequence"/>
</dbReference>
<protein>
    <submittedName>
        <fullName evidence="4">Uncharacterized protein</fullName>
    </submittedName>
</protein>
<keyword evidence="2" id="KW-0812">Transmembrane</keyword>
<gene>
    <name evidence="4" type="ORF">CRM22_002402</name>
</gene>
<dbReference type="STRING" id="147828.A0A4S2M6N7"/>
<keyword evidence="3" id="KW-0732">Signal</keyword>
<name>A0A4S2M6N7_OPIFE</name>
<evidence type="ECO:0000256" key="2">
    <source>
        <dbReference type="SAM" id="Phobius"/>
    </source>
</evidence>
<accession>A0A4S2M6N7</accession>
<keyword evidence="2" id="KW-0472">Membrane</keyword>
<dbReference type="AlphaFoldDB" id="A0A4S2M6N7"/>
<dbReference type="EMBL" id="SJOL01004239">
    <property type="protein sequence ID" value="TGZ71886.1"/>
    <property type="molecule type" value="Genomic_DNA"/>
</dbReference>
<sequence length="774" mass="85129">MLSELWIAVVVCAQVLWAEMISSVGVWPKSVFPVELGESVTWLFTPKGGSEYDTDSMISFEIEGAGVYRIQRTRCAGPFEKYFTCTHKPQNEISVSFTPTEEMYGKEVTITYFKDTESLWARTAPPLLRELIQLTKQPTYVEMEMDLKEASRHTPYVPTGLRLDPPIFLTGSHVRIDCSSDGSLPPVPISFSIECPPPPTAVVEHDRVTQAKQSLSYEQFYRTYGFRSPPTLADLAPYVARKHASQLLRLGHVAVGKDNKTLRATLSITEKAHDCHVVCRLAGKETRRRLTVYYPTTIAYLLPRPRDGYVQVGSEITCYADGHPPPMLSLRLAQPLRPPKPLTEEELEALRQVGRLPKTQEDDPVNREILLSNSGINVIPEQLAKGSRPVSADEDPALASSATLQQLPHESRGWFTGPQKEPFEEARRIPGLGLSTIERHRLLGLHPNEYSIQGATFRLAPNATPGIELSLTCTARNVLPGDTTFLGMNGTVTRTRFVVSASVGSASITVSYTSLAISLGVCACVLLVLLVIIAAMLLQRRRQPQSDTDRLAANGTKKARAQPRPLYTKGQQMARPGAAPTSRLVDQPSTQMLTNLNAASSGQVPLIPNNSYINDPNYQYDAVYSSSHMVDTAPRSSSLPHPDASELQYVELAFDQNRPSHHQPTSGRPGTSSLRGGPTYASMTLFGTSPRRTQPTRTYGASVPQGLNVSGDVQHPAVDPRAGPAHGDETSSHYTEIVGFMQPKAYSSQLVLQQQQEATQALLGMHQNKPRIFV</sequence>
<feature type="transmembrane region" description="Helical" evidence="2">
    <location>
        <begin position="515"/>
        <end position="538"/>
    </location>
</feature>
<dbReference type="OrthoDB" id="5567124at2759"/>
<comment type="caution">
    <text evidence="4">The sequence shown here is derived from an EMBL/GenBank/DDBJ whole genome shotgun (WGS) entry which is preliminary data.</text>
</comment>
<feature type="compositionally biased region" description="Polar residues" evidence="1">
    <location>
        <begin position="662"/>
        <end position="674"/>
    </location>
</feature>
<evidence type="ECO:0000256" key="1">
    <source>
        <dbReference type="SAM" id="MobiDB-lite"/>
    </source>
</evidence>
<organism evidence="4 5">
    <name type="scientific">Opisthorchis felineus</name>
    <dbReference type="NCBI Taxonomy" id="147828"/>
    <lineage>
        <taxon>Eukaryota</taxon>
        <taxon>Metazoa</taxon>
        <taxon>Spiralia</taxon>
        <taxon>Lophotrochozoa</taxon>
        <taxon>Platyhelminthes</taxon>
        <taxon>Trematoda</taxon>
        <taxon>Digenea</taxon>
        <taxon>Opisthorchiida</taxon>
        <taxon>Opisthorchiata</taxon>
        <taxon>Opisthorchiidae</taxon>
        <taxon>Opisthorchis</taxon>
    </lineage>
</organism>
<feature type="region of interest" description="Disordered" evidence="1">
    <location>
        <begin position="544"/>
        <end position="584"/>
    </location>
</feature>
<keyword evidence="5" id="KW-1185">Reference proteome</keyword>
<feature type="signal peptide" evidence="3">
    <location>
        <begin position="1"/>
        <end position="18"/>
    </location>
</feature>
<evidence type="ECO:0000313" key="4">
    <source>
        <dbReference type="EMBL" id="TGZ71886.1"/>
    </source>
</evidence>
<reference evidence="4 5" key="1">
    <citation type="journal article" date="2019" name="BMC Genomics">
        <title>New insights from Opisthorchis felineus genome: update on genomics of the epidemiologically important liver flukes.</title>
        <authorList>
            <person name="Ershov N.I."/>
            <person name="Mordvinov V.A."/>
            <person name="Prokhortchouk E.B."/>
            <person name="Pakharukova M.Y."/>
            <person name="Gunbin K.V."/>
            <person name="Ustyantsev K."/>
            <person name="Genaev M.A."/>
            <person name="Blinov A.G."/>
            <person name="Mazur A."/>
            <person name="Boulygina E."/>
            <person name="Tsygankova S."/>
            <person name="Khrameeva E."/>
            <person name="Chekanov N."/>
            <person name="Fan G."/>
            <person name="Xiao A."/>
            <person name="Zhang H."/>
            <person name="Xu X."/>
            <person name="Yang H."/>
            <person name="Solovyev V."/>
            <person name="Lee S.M."/>
            <person name="Liu X."/>
            <person name="Afonnikov D.A."/>
            <person name="Skryabin K.G."/>
        </authorList>
    </citation>
    <scope>NUCLEOTIDE SEQUENCE [LARGE SCALE GENOMIC DNA]</scope>
    <source>
        <strain evidence="4">AK-0245</strain>
        <tissue evidence="4">Whole organism</tissue>
    </source>
</reference>
<evidence type="ECO:0000313" key="5">
    <source>
        <dbReference type="Proteomes" id="UP000308267"/>
    </source>
</evidence>
<keyword evidence="2" id="KW-1133">Transmembrane helix</keyword>
<proteinExistence type="predicted"/>
<feature type="chain" id="PRO_5020592610" evidence="3">
    <location>
        <begin position="19"/>
        <end position="774"/>
    </location>
</feature>
<evidence type="ECO:0000256" key="3">
    <source>
        <dbReference type="SAM" id="SignalP"/>
    </source>
</evidence>